<dbReference type="InterPro" id="IPR002049">
    <property type="entry name" value="LE_dom"/>
</dbReference>
<keyword evidence="6" id="KW-0677">Repeat</keyword>
<feature type="transmembrane region" description="Helical" evidence="19">
    <location>
        <begin position="2443"/>
        <end position="2466"/>
    </location>
</feature>
<dbReference type="SMART" id="SM00179">
    <property type="entry name" value="EGF_CA"/>
    <property type="match status" value="5"/>
</dbReference>
<dbReference type="Pfam" id="PF02793">
    <property type="entry name" value="HRM"/>
    <property type="match status" value="1"/>
</dbReference>
<feature type="compositionally biased region" description="Basic residues" evidence="18">
    <location>
        <begin position="2933"/>
        <end position="2943"/>
    </location>
</feature>
<feature type="transmembrane region" description="Helical" evidence="19">
    <location>
        <begin position="7"/>
        <end position="24"/>
    </location>
</feature>
<feature type="domain" description="Cadherin" evidence="25">
    <location>
        <begin position="875"/>
        <end position="980"/>
    </location>
</feature>
<protein>
    <submittedName>
        <fullName evidence="26">Uncharacterized protein</fullName>
    </submittedName>
</protein>
<evidence type="ECO:0000259" key="24">
    <source>
        <dbReference type="PROSITE" id="PS50261"/>
    </source>
</evidence>
<evidence type="ECO:0000259" key="20">
    <source>
        <dbReference type="PROSITE" id="PS50025"/>
    </source>
</evidence>
<dbReference type="Pfam" id="PF23592">
    <property type="entry name" value="Cadherin_CELSR2_9th"/>
    <property type="match status" value="1"/>
</dbReference>
<dbReference type="SMART" id="SM00112">
    <property type="entry name" value="CA"/>
    <property type="match status" value="8"/>
</dbReference>
<dbReference type="SUPFAM" id="SSF81321">
    <property type="entry name" value="Family A G protein-coupled receptor-like"/>
    <property type="match status" value="1"/>
</dbReference>
<dbReference type="InterPro" id="IPR002126">
    <property type="entry name" value="Cadherin-like_dom"/>
</dbReference>
<feature type="disulfide bond" evidence="17">
    <location>
        <begin position="1876"/>
        <end position="1885"/>
    </location>
</feature>
<dbReference type="PANTHER" id="PTHR24026:SF51">
    <property type="entry name" value="PROTOCADHERIN-LIKE WING POLARITY PROTEIN STAN"/>
    <property type="match status" value="1"/>
</dbReference>
<dbReference type="PROSITE" id="PS50221">
    <property type="entry name" value="GAIN_B"/>
    <property type="match status" value="1"/>
</dbReference>
<feature type="transmembrane region" description="Helical" evidence="19">
    <location>
        <begin position="2545"/>
        <end position="2565"/>
    </location>
</feature>
<evidence type="ECO:0000313" key="27">
    <source>
        <dbReference type="Proteomes" id="UP001159405"/>
    </source>
</evidence>
<dbReference type="InterPro" id="IPR020894">
    <property type="entry name" value="Cadherin_CS"/>
</dbReference>
<dbReference type="Gene3D" id="2.60.220.50">
    <property type="match status" value="1"/>
</dbReference>
<feature type="domain" description="Laminin G" evidence="20">
    <location>
        <begin position="1683"/>
        <end position="1846"/>
    </location>
</feature>
<dbReference type="CDD" id="cd11304">
    <property type="entry name" value="Cadherin_repeat"/>
    <property type="match status" value="7"/>
</dbReference>
<dbReference type="PROSITE" id="PS50025">
    <property type="entry name" value="LAM_G_DOMAIN"/>
    <property type="match status" value="2"/>
</dbReference>
<dbReference type="Gene3D" id="4.10.1240.10">
    <property type="entry name" value="GPCR, family 2, extracellular hormone receptor domain"/>
    <property type="match status" value="1"/>
</dbReference>
<evidence type="ECO:0000256" key="17">
    <source>
        <dbReference type="PROSITE-ProRule" id="PRU00076"/>
    </source>
</evidence>
<evidence type="ECO:0000259" key="25">
    <source>
        <dbReference type="PROSITE" id="PS50268"/>
    </source>
</evidence>
<evidence type="ECO:0000256" key="6">
    <source>
        <dbReference type="ARBA" id="ARBA00022737"/>
    </source>
</evidence>
<proteinExistence type="predicted"/>
<dbReference type="PRINTS" id="PR00249">
    <property type="entry name" value="GPCRSECRETIN"/>
</dbReference>
<evidence type="ECO:0000256" key="18">
    <source>
        <dbReference type="SAM" id="MobiDB-lite"/>
    </source>
</evidence>
<dbReference type="PRINTS" id="PR00205">
    <property type="entry name" value="CADHERIN"/>
</dbReference>
<keyword evidence="5 19" id="KW-0812">Transmembrane</keyword>
<feature type="compositionally biased region" description="Acidic residues" evidence="18">
    <location>
        <begin position="2879"/>
        <end position="2890"/>
    </location>
</feature>
<reference evidence="26 27" key="1">
    <citation type="submission" date="2022-05" db="EMBL/GenBank/DDBJ databases">
        <authorList>
            <consortium name="Genoscope - CEA"/>
            <person name="William W."/>
        </authorList>
    </citation>
    <scope>NUCLEOTIDE SEQUENCE [LARGE SCALE GENOMIC DNA]</scope>
</reference>
<dbReference type="InterPro" id="IPR015919">
    <property type="entry name" value="Cadherin-like_sf"/>
</dbReference>
<feature type="disulfide bond" evidence="17">
    <location>
        <begin position="1648"/>
        <end position="1658"/>
    </location>
</feature>
<keyword evidence="10 19" id="KW-0472">Membrane</keyword>
<dbReference type="InterPro" id="IPR001881">
    <property type="entry name" value="EGF-like_Ca-bd_dom"/>
</dbReference>
<dbReference type="SUPFAM" id="SSF49313">
    <property type="entry name" value="Cadherin-like"/>
    <property type="match status" value="9"/>
</dbReference>
<dbReference type="Gene3D" id="2.60.120.200">
    <property type="match status" value="2"/>
</dbReference>
<evidence type="ECO:0000259" key="23">
    <source>
        <dbReference type="PROSITE" id="PS50227"/>
    </source>
</evidence>
<feature type="compositionally biased region" description="Low complexity" evidence="18">
    <location>
        <begin position="2743"/>
        <end position="2761"/>
    </location>
</feature>
<feature type="domain" description="Cadherin" evidence="25">
    <location>
        <begin position="772"/>
        <end position="874"/>
    </location>
</feature>
<feature type="transmembrane region" description="Helical" evidence="19">
    <location>
        <begin position="2639"/>
        <end position="2658"/>
    </location>
</feature>
<gene>
    <name evidence="26" type="ORF">PLOB_00042006</name>
</gene>
<feature type="domain" description="EGF-like" evidence="21">
    <location>
        <begin position="1359"/>
        <end position="1395"/>
    </location>
</feature>
<feature type="domain" description="Cadherin" evidence="25">
    <location>
        <begin position="981"/>
        <end position="1084"/>
    </location>
</feature>
<sequence>MASFNRILLWFVLVVHQLSFYLLLQVDGTVINIYSWTTPNTVLANLSRPGWTNHVLLSPEHDEPSALQTFSVDSSSGLVRMIRKPDCNTLRHNPFTVFVESTSIFNSSERTLRPMSVTVFGEKCFLNFRRTVKSTSPVGTRVFSLGRIFTYCERLFIDPASLKLRNNPERRFFRFGTKSDYLVLRKSLLEVKENVLKVDIVSEFPASKYGGRNKQTIIARIEFFVDDSKANFFNKVRRFRRAIQFSPPRFSNTDLTAPVSEDARVGTTVTTIQAQDTNNGYAGKITYRMEANQNLLSQTFFSINSDTGLIKTVKSLDRESMSEHSFDVYAEYEEHRSLYAKAYLRIVVGDINDNAPKFESPSYSEVIPENVNVGYVVTDVRAEDKDEGKNADIRYAITNWVGVNRVFKIHESSGTIFVDHPLDRETVPQYSLTIQASDQGSPPKTDQTTVRITVTDVNDCAPQFSKKEYRKEIREDIKPGNLVLTINATDKDTGSNGEVEYSFTSGNDQGLFSINRLNGQIKVIKSLDYEYTPVHTLFVMAQDKGETPQYNETSVEIELIDVNDNAPQFPSADFQETVSERENVQHTFTRLQAFDDDQGINQQIVYSLVGMNLPFGINSQTGDLFLTKKLDRETQDRYEFRIKAQDRGTPPKSSLASVTITVGDVNDNPPKFSQPVYEGSVEENAKLGRTILQVTATDPDLTQRDPTYRLDPHQPRCFRISSRGVITLICRLDYSKKKFFLLTVKARDNLLESSAIVRINITDSNTHPPIFKQRIYQKPISEATAKGVRVLFVKATDDDQGLNAKITYAFERPQRDFNINPDTGEITVANSLDRESTPQYRFDVSATDHGNPRLKGTANVHITVTDVNDNEPRFLQSNYGKEIKEDVRPGTKVLVVSAVDDDDGSNKAIIYSFARNGDGGGAFQIDSTQGVIRTLLRLDRETIPVYQLTVVAADKGRPSLSSSVKVKITLKDVRDSPPKFTKDPYIVFKREDIKERSDVVKVEAVSQDDVSQTEGYPIVYSIISGNDPLTFIIQRNGMIQTKTKLDYEKKSEYILKVRATSSPYFVETIVNVTLVDVNDNPPVLQNFVMVINIIGDKFPKQPYFKIPAYDPDVSDHLTYESTHIEQGAWVALNRSTGELRVSPTSLNTGKTINVVKLKVKVSDSGSNTATASGQVIVTSVIPEMLKKSLTLDIYGETIQEFFHSSYVRLVKAIANVISCDPDQLKFFHITSKLLKAKRPREDDISQLKVWFAVYKLDSIRNRVSFYDPGYVRDLIFINMMQISEEAKLKLLPFEDNLCVKEVCNGALVTSRVACMAYTNYTGESNTYSSTTVVFRTVGVQEKYRCACAPYYRSRDCDKVLNLCYSNPCQDQGKCVSVEGNYSCICNPGRTGRNCEIQISKSKCPSDSKTFENNLKLNPCRNGGNCKDSSSGGFSCVCRKEYPQDGKFCELTTRSFKKGTYVAFPGKWLLHIKLEFTTTEHSGLLLYNGRYDGKHDFIAVLVIKGQVQLRFSVFSQTIAVTSNINSGVADGKWHKVEVSFLNRTGIIIVDDCKLAVAVKFGTRVGSFSCAAAQRVDPKVEADNYKSLDLTGPLLLGGSLPLPTNFPVPYKHFTGCIANVAIDHVFLDLSRPMYVNGTTAGCPGMQRDYCTNRPCQRGNCSSILKSHRCDCPSGYGGRSCQTAVKYTQRFLSQSYIRMIFTSKVNLPWKFSLRFRTAVPSGTLVETSFKSSVSSLLEVVNGKLSYNYNELLVLQVPHVAVNDTKWHHVEILWTYNSLLITVDYIYQVSAQTSYGADLGEVEQFFIGARKNSTKSAVYGGFRGCMQGVSVGTTEININQGQGHNIASGCESQMPTHCSSNPCPSYSTCKDTFDSYECVCPSGYVGRHCVDVCSLTPCRHGQCIRIGSGRGFKCLCPRQYTGEYCEVLKETPCQDGLFGDPNIGICGPCMCDVGMNLSPVCNKTTGECYCKPKHYRKFLSYIYSLSEKKTPVYSDECYKCDCEDIGSTGEVCAVKNGQCPCQKGKGGAKDVVGRRCDTCQDRQGEIIRARGCVVINTSCPRAFAEDIWWRKADFGKLSEENCPFGSTGKASRFCDKDDGWQKPSLLDCVSNSFLALQKQLANLTSGLVNWDTDFALGVANRIELAITLSPRLYAKDVEIALKIITTLFDYESQQNSSTLVSARTNEFAKVLLQSTSMLFSSDNKDVWDYVQQHSAGTAALLQQMENFSGNLASSLPYLKRKSHRARRDTDKVILPYTILTPNIVMELHPVFVNGFEGFSYPSKTDLYSDGQYKIWRNISSRVDIPKTFFKGMKGIDNDLGIGFMIIRNIGDLLPKSFDAKIRDTKYNVEVTSDVITVNLPEMESMSLNDPVQIFFANRLVNRSSYICVHWNYSVPNTRGGGWSRDGCELKSSNISHTVCACKHMTAFAVLSDLNLQYPEEAAFAMQLVTYVGISVSLFLLLVAFILFILIRKLKSNSVTIHKNLIVAVFIAELTFLVGINRTADQRICKLVAICLHYFFCASFSWMFVEGLHMYRRLREKRNIDTGKMSFYYFMGWGCPAIVIGISAGLASEGYGNEKFCWMSTDGTLIWTFTIPIIIVVALNTLVFIMALCISLQKQSRKRRRRHHHHHDNEHPNLNAGLRATAGLLPLIGVSFALGLLLVNQELAMFHYIFAGFTFSQGLFIFLFYLLLDKTVRKEFKNVYMRWKTGDKTYGLQKPTQHFKRSYHPGEMAPLRTPYDFDDEGNATSTSTTEPSSSGFRSSITSRYTTEDGTDTLGDEDTSVPDGEVVKKSKYPDNPELEASTTQPESSSEEEEERPSSRGIASDSSDSEDENVPSKNGWPKDKTPKKRKNRKAPFYASDGPMHSTPMETTPEEEPSKEAEGDSSSDTGDEDIPTVITKKERASFKAVPEIIQDKGVSGSAATSDTAPSAESTLKKPLKSALKKPKNPVPPPIVLDDEDGENTPVSPSDHHHRHHKDKHRHRHERPRSRASSASSDPKDKKRRFRRRGSKKKETLVQIGGEEYRVTVGHPTE</sequence>
<keyword evidence="2" id="KW-0217">Developmental protein</keyword>
<dbReference type="PROSITE" id="PS00022">
    <property type="entry name" value="EGF_1"/>
    <property type="match status" value="4"/>
</dbReference>
<dbReference type="InterPro" id="IPR056286">
    <property type="entry name" value="Cadherin_CELSR1-3_9th"/>
</dbReference>
<dbReference type="InterPro" id="IPR057244">
    <property type="entry name" value="GAIN_B"/>
</dbReference>
<evidence type="ECO:0000256" key="11">
    <source>
        <dbReference type="ARBA" id="ARBA00023157"/>
    </source>
</evidence>
<keyword evidence="11 17" id="KW-1015">Disulfide bond</keyword>
<feature type="transmembrane region" description="Helical" evidence="19">
    <location>
        <begin position="2505"/>
        <end position="2524"/>
    </location>
</feature>
<organism evidence="26 27">
    <name type="scientific">Porites lobata</name>
    <dbReference type="NCBI Taxonomy" id="104759"/>
    <lineage>
        <taxon>Eukaryota</taxon>
        <taxon>Metazoa</taxon>
        <taxon>Cnidaria</taxon>
        <taxon>Anthozoa</taxon>
        <taxon>Hexacorallia</taxon>
        <taxon>Scleractinia</taxon>
        <taxon>Fungiina</taxon>
        <taxon>Poritidae</taxon>
        <taxon>Porites</taxon>
    </lineage>
</organism>
<keyword evidence="4 17" id="KW-0245">EGF-like domain</keyword>
<evidence type="ECO:0000256" key="2">
    <source>
        <dbReference type="ARBA" id="ARBA00022473"/>
    </source>
</evidence>
<evidence type="ECO:0000256" key="9">
    <source>
        <dbReference type="ARBA" id="ARBA00023040"/>
    </source>
</evidence>
<dbReference type="InterPro" id="IPR013320">
    <property type="entry name" value="ConA-like_dom_sf"/>
</dbReference>
<evidence type="ECO:0000256" key="1">
    <source>
        <dbReference type="ARBA" id="ARBA00004651"/>
    </source>
</evidence>
<evidence type="ECO:0000256" key="5">
    <source>
        <dbReference type="ARBA" id="ARBA00022692"/>
    </source>
</evidence>
<feature type="compositionally biased region" description="Basic residues" evidence="18">
    <location>
        <begin position="2967"/>
        <end position="2985"/>
    </location>
</feature>
<dbReference type="InterPro" id="IPR000832">
    <property type="entry name" value="GPCR_2_secretin-like"/>
</dbReference>
<dbReference type="SUPFAM" id="SSF49899">
    <property type="entry name" value="Concanavalin A-like lectins/glucanases"/>
    <property type="match status" value="2"/>
</dbReference>
<comment type="caution">
    <text evidence="17">Lacks conserved residue(s) required for the propagation of feature annotation.</text>
</comment>
<keyword evidence="9" id="KW-0297">G-protein coupled receptor</keyword>
<feature type="domain" description="G-protein coupled receptors family 2 profile 2" evidence="24">
    <location>
        <begin position="2441"/>
        <end position="2688"/>
    </location>
</feature>
<dbReference type="Pfam" id="PF16489">
    <property type="entry name" value="GAIN"/>
    <property type="match status" value="1"/>
</dbReference>
<feature type="domain" description="G-protein coupled receptors family 2 profile 1" evidence="23">
    <location>
        <begin position="2034"/>
        <end position="2108"/>
    </location>
</feature>
<dbReference type="PROSITE" id="PS01186">
    <property type="entry name" value="EGF_2"/>
    <property type="match status" value="1"/>
</dbReference>
<dbReference type="Pfam" id="PF00028">
    <property type="entry name" value="Cadherin"/>
    <property type="match status" value="8"/>
</dbReference>
<feature type="domain" description="EGF-like" evidence="21">
    <location>
        <begin position="1411"/>
        <end position="1449"/>
    </location>
</feature>
<dbReference type="PROSITE" id="PS50268">
    <property type="entry name" value="CADHERIN_2"/>
    <property type="match status" value="8"/>
</dbReference>
<dbReference type="InterPro" id="IPR000203">
    <property type="entry name" value="GPS"/>
</dbReference>
<feature type="domain" description="Cadherin" evidence="25">
    <location>
        <begin position="251"/>
        <end position="358"/>
    </location>
</feature>
<feature type="domain" description="GAIN-B" evidence="22">
    <location>
        <begin position="2265"/>
        <end position="2433"/>
    </location>
</feature>
<dbReference type="Gene3D" id="1.25.40.610">
    <property type="match status" value="1"/>
</dbReference>
<dbReference type="Pfam" id="PF01825">
    <property type="entry name" value="GPS"/>
    <property type="match status" value="1"/>
</dbReference>
<feature type="disulfide bond" evidence="17">
    <location>
        <begin position="1385"/>
        <end position="1394"/>
    </location>
</feature>
<keyword evidence="27" id="KW-1185">Reference proteome</keyword>
<dbReference type="PROSITE" id="PS50261">
    <property type="entry name" value="G_PROTEIN_RECEP_F2_4"/>
    <property type="match status" value="1"/>
</dbReference>
<dbReference type="SMART" id="SM00282">
    <property type="entry name" value="LamG"/>
    <property type="match status" value="2"/>
</dbReference>
<dbReference type="SUPFAM" id="SSF57196">
    <property type="entry name" value="EGF/Laminin"/>
    <property type="match status" value="3"/>
</dbReference>
<evidence type="ECO:0000256" key="12">
    <source>
        <dbReference type="ARBA" id="ARBA00023170"/>
    </source>
</evidence>
<dbReference type="Gene3D" id="2.60.40.60">
    <property type="entry name" value="Cadherins"/>
    <property type="match status" value="9"/>
</dbReference>
<feature type="domain" description="Cadherin" evidence="25">
    <location>
        <begin position="673"/>
        <end position="771"/>
    </location>
</feature>
<feature type="disulfide bond" evidence="17">
    <location>
        <begin position="1912"/>
        <end position="1921"/>
    </location>
</feature>
<dbReference type="PROSITE" id="PS00010">
    <property type="entry name" value="ASX_HYDROXYL"/>
    <property type="match status" value="1"/>
</dbReference>
<keyword evidence="14" id="KW-0807">Transducer</keyword>
<feature type="transmembrane region" description="Helical" evidence="19">
    <location>
        <begin position="2664"/>
        <end position="2687"/>
    </location>
</feature>
<dbReference type="EMBL" id="CALNXK010000067">
    <property type="protein sequence ID" value="CAH3141840.1"/>
    <property type="molecule type" value="Genomic_DNA"/>
</dbReference>
<keyword evidence="12" id="KW-0675">Receptor</keyword>
<feature type="domain" description="Cadherin" evidence="25">
    <location>
        <begin position="570"/>
        <end position="672"/>
    </location>
</feature>
<dbReference type="Proteomes" id="UP001159405">
    <property type="component" value="Unassembled WGS sequence"/>
</dbReference>
<dbReference type="SMART" id="SM00303">
    <property type="entry name" value="GPS"/>
    <property type="match status" value="1"/>
</dbReference>
<evidence type="ECO:0000256" key="7">
    <source>
        <dbReference type="ARBA" id="ARBA00022837"/>
    </source>
</evidence>
<dbReference type="InterPro" id="IPR036445">
    <property type="entry name" value="GPCR_2_extracell_dom_sf"/>
</dbReference>
<evidence type="ECO:0000259" key="22">
    <source>
        <dbReference type="PROSITE" id="PS50221"/>
    </source>
</evidence>
<evidence type="ECO:0000256" key="3">
    <source>
        <dbReference type="ARBA" id="ARBA00022475"/>
    </source>
</evidence>
<dbReference type="PROSITE" id="PS50227">
    <property type="entry name" value="G_PROTEIN_RECEP_F2_3"/>
    <property type="match status" value="1"/>
</dbReference>
<dbReference type="InterPro" id="IPR001879">
    <property type="entry name" value="GPCR_2_extracellular_dom"/>
</dbReference>
<feature type="domain" description="Cadherin" evidence="25">
    <location>
        <begin position="465"/>
        <end position="569"/>
    </location>
</feature>
<evidence type="ECO:0000256" key="15">
    <source>
        <dbReference type="ARBA" id="ARBA00023292"/>
    </source>
</evidence>
<evidence type="ECO:0000313" key="26">
    <source>
        <dbReference type="EMBL" id="CAH3141840.1"/>
    </source>
</evidence>
<feature type="compositionally biased region" description="Basic residues" evidence="18">
    <location>
        <begin position="2997"/>
        <end position="3007"/>
    </location>
</feature>
<comment type="subcellular location">
    <subcellularLocation>
        <location evidence="1">Cell membrane</location>
        <topology evidence="1">Multi-pass membrane protein</topology>
    </subcellularLocation>
</comment>
<name>A0ABN8PHN6_9CNID</name>
<dbReference type="Gene3D" id="1.20.1070.10">
    <property type="entry name" value="Rhodopsin 7-helix transmembrane proteins"/>
    <property type="match status" value="1"/>
</dbReference>
<feature type="disulfide bond" evidence="17">
    <location>
        <begin position="1889"/>
        <end position="1899"/>
    </location>
</feature>
<dbReference type="PROSITE" id="PS00232">
    <property type="entry name" value="CADHERIN_1"/>
    <property type="match status" value="3"/>
</dbReference>
<evidence type="ECO:0000256" key="16">
    <source>
        <dbReference type="PROSITE-ProRule" id="PRU00043"/>
    </source>
</evidence>
<dbReference type="CDD" id="cd00054">
    <property type="entry name" value="EGF_CA"/>
    <property type="match status" value="5"/>
</dbReference>
<dbReference type="CDD" id="cd00055">
    <property type="entry name" value="EGF_Lam"/>
    <property type="match status" value="2"/>
</dbReference>
<dbReference type="Gene3D" id="2.10.25.10">
    <property type="entry name" value="Laminin"/>
    <property type="match status" value="5"/>
</dbReference>
<feature type="domain" description="EGF-like" evidence="21">
    <location>
        <begin position="1887"/>
        <end position="1922"/>
    </location>
</feature>
<feature type="transmembrane region" description="Helical" evidence="19">
    <location>
        <begin position="2585"/>
        <end position="2611"/>
    </location>
</feature>
<feature type="domain" description="EGF-like" evidence="21">
    <location>
        <begin position="1644"/>
        <end position="1679"/>
    </location>
</feature>
<dbReference type="InterPro" id="IPR017981">
    <property type="entry name" value="GPCR_2-like_7TM"/>
</dbReference>
<keyword evidence="7 16" id="KW-0106">Calcium</keyword>
<dbReference type="PANTHER" id="PTHR24026">
    <property type="entry name" value="FAT ATYPICAL CADHERIN-RELATED"/>
    <property type="match status" value="1"/>
</dbReference>
<keyword evidence="15" id="KW-0424">Laminin EGF-like domain</keyword>
<dbReference type="InterPro" id="IPR000152">
    <property type="entry name" value="EGF-type_Asp/Asn_hydroxyl_site"/>
</dbReference>
<evidence type="ECO:0000256" key="8">
    <source>
        <dbReference type="ARBA" id="ARBA00022989"/>
    </source>
</evidence>
<keyword evidence="13" id="KW-0325">Glycoprotein</keyword>
<evidence type="ECO:0000256" key="14">
    <source>
        <dbReference type="ARBA" id="ARBA00023224"/>
    </source>
</evidence>
<evidence type="ECO:0000256" key="13">
    <source>
        <dbReference type="ARBA" id="ARBA00023180"/>
    </source>
</evidence>
<dbReference type="CDD" id="cd00110">
    <property type="entry name" value="LamG"/>
    <property type="match status" value="2"/>
</dbReference>
<dbReference type="CDD" id="cd15441">
    <property type="entry name" value="7tmB2_CELSR_Adhesion_IV"/>
    <property type="match status" value="1"/>
</dbReference>
<feature type="disulfide bond" evidence="17">
    <location>
        <begin position="1669"/>
        <end position="1678"/>
    </location>
</feature>
<dbReference type="SMART" id="SM00181">
    <property type="entry name" value="EGF"/>
    <property type="match status" value="5"/>
</dbReference>
<feature type="domain" description="Laminin G" evidence="20">
    <location>
        <begin position="1450"/>
        <end position="1640"/>
    </location>
</feature>
<dbReference type="InterPro" id="IPR032471">
    <property type="entry name" value="AGRL2-4_GAIN_subdom_A"/>
</dbReference>
<dbReference type="SMART" id="SM00008">
    <property type="entry name" value="HormR"/>
    <property type="match status" value="1"/>
</dbReference>
<feature type="region of interest" description="Disordered" evidence="18">
    <location>
        <begin position="2713"/>
        <end position="3029"/>
    </location>
</feature>
<feature type="domain" description="Cadherin" evidence="25">
    <location>
        <begin position="359"/>
        <end position="464"/>
    </location>
</feature>
<evidence type="ECO:0000256" key="19">
    <source>
        <dbReference type="SAM" id="Phobius"/>
    </source>
</evidence>
<comment type="caution">
    <text evidence="26">The sequence shown here is derived from an EMBL/GenBank/DDBJ whole genome shotgun (WGS) entry which is preliminary data.</text>
</comment>
<feature type="domain" description="EGF-like" evidence="21">
    <location>
        <begin position="1850"/>
        <end position="1886"/>
    </location>
</feature>
<dbReference type="InterPro" id="IPR000742">
    <property type="entry name" value="EGF"/>
</dbReference>
<feature type="compositionally biased region" description="Acidic residues" evidence="18">
    <location>
        <begin position="2767"/>
        <end position="2778"/>
    </location>
</feature>
<dbReference type="Pfam" id="PF00002">
    <property type="entry name" value="7tm_2"/>
    <property type="match status" value="1"/>
</dbReference>
<dbReference type="Pfam" id="PF02210">
    <property type="entry name" value="Laminin_G_2"/>
    <property type="match status" value="2"/>
</dbReference>
<keyword evidence="8 19" id="KW-1133">Transmembrane helix</keyword>
<dbReference type="Pfam" id="PF00008">
    <property type="entry name" value="EGF"/>
    <property type="match status" value="1"/>
</dbReference>
<evidence type="ECO:0000259" key="21">
    <source>
        <dbReference type="PROSITE" id="PS50026"/>
    </source>
</evidence>
<feature type="transmembrane region" description="Helical" evidence="19">
    <location>
        <begin position="2478"/>
        <end position="2499"/>
    </location>
</feature>
<evidence type="ECO:0000256" key="10">
    <source>
        <dbReference type="ARBA" id="ARBA00023136"/>
    </source>
</evidence>
<feature type="compositionally biased region" description="Basic and acidic residues" evidence="18">
    <location>
        <begin position="2783"/>
        <end position="2792"/>
    </location>
</feature>
<dbReference type="InterPro" id="IPR046338">
    <property type="entry name" value="GAIN_dom_sf"/>
</dbReference>
<dbReference type="PROSITE" id="PS50026">
    <property type="entry name" value="EGF_3"/>
    <property type="match status" value="5"/>
</dbReference>
<evidence type="ECO:0000256" key="4">
    <source>
        <dbReference type="ARBA" id="ARBA00022536"/>
    </source>
</evidence>
<accession>A0ABN8PHN6</accession>
<keyword evidence="3" id="KW-1003">Cell membrane</keyword>
<dbReference type="InterPro" id="IPR001791">
    <property type="entry name" value="Laminin_G"/>
</dbReference>
<feature type="compositionally biased region" description="Polar residues" evidence="18">
    <location>
        <begin position="2917"/>
        <end position="2929"/>
    </location>
</feature>